<dbReference type="NCBIfam" id="TIGR03067">
    <property type="entry name" value="Planc_TIGR03067"/>
    <property type="match status" value="1"/>
</dbReference>
<dbReference type="InterPro" id="IPR017504">
    <property type="entry name" value="CHP03067_Planctomycetes"/>
</dbReference>
<gene>
    <name evidence="2" type="ORF">DES53_107358</name>
</gene>
<proteinExistence type="predicted"/>
<keyword evidence="1" id="KW-0732">Signal</keyword>
<keyword evidence="3" id="KW-1185">Reference proteome</keyword>
<protein>
    <submittedName>
        <fullName evidence="2">Uncharacterized protein (TIGR03067 family)</fullName>
    </submittedName>
</protein>
<dbReference type="AlphaFoldDB" id="A0A366HI64"/>
<accession>A0A366HI64</accession>
<dbReference type="Proteomes" id="UP000253426">
    <property type="component" value="Unassembled WGS sequence"/>
</dbReference>
<evidence type="ECO:0000313" key="3">
    <source>
        <dbReference type="Proteomes" id="UP000253426"/>
    </source>
</evidence>
<evidence type="ECO:0000313" key="2">
    <source>
        <dbReference type="EMBL" id="RBP41525.1"/>
    </source>
</evidence>
<dbReference type="EMBL" id="QNRR01000007">
    <property type="protein sequence ID" value="RBP41525.1"/>
    <property type="molecule type" value="Genomic_DNA"/>
</dbReference>
<reference evidence="2 3" key="1">
    <citation type="submission" date="2018-06" db="EMBL/GenBank/DDBJ databases">
        <title>Genomic Encyclopedia of Type Strains, Phase IV (KMG-IV): sequencing the most valuable type-strain genomes for metagenomic binning, comparative biology and taxonomic classification.</title>
        <authorList>
            <person name="Goeker M."/>
        </authorList>
    </citation>
    <scope>NUCLEOTIDE SEQUENCE [LARGE SCALE GENOMIC DNA]</scope>
    <source>
        <strain evidence="2 3">DSM 25532</strain>
    </source>
</reference>
<feature type="signal peptide" evidence="1">
    <location>
        <begin position="1"/>
        <end position="21"/>
    </location>
</feature>
<comment type="caution">
    <text evidence="2">The sequence shown here is derived from an EMBL/GenBank/DDBJ whole genome shotgun (WGS) entry which is preliminary data.</text>
</comment>
<feature type="chain" id="PRO_5016952168" evidence="1">
    <location>
        <begin position="22"/>
        <end position="145"/>
    </location>
</feature>
<sequence>MVRPLIITIMAMLWSLPPCMAAPPADDLQRMEGSWTVKYAEKGNKPVSTQEAKAMTLRITGPVFSIMVDGKVVNNATLSVDATKEPKQFKMASPDGKQSVLGIYKIEPEEIRLCWDNSPGKRPVTFSGINESGSLVYFRLVKAKL</sequence>
<evidence type="ECO:0000256" key="1">
    <source>
        <dbReference type="SAM" id="SignalP"/>
    </source>
</evidence>
<organism evidence="2 3">
    <name type="scientific">Roseimicrobium gellanilyticum</name>
    <dbReference type="NCBI Taxonomy" id="748857"/>
    <lineage>
        <taxon>Bacteria</taxon>
        <taxon>Pseudomonadati</taxon>
        <taxon>Verrucomicrobiota</taxon>
        <taxon>Verrucomicrobiia</taxon>
        <taxon>Verrucomicrobiales</taxon>
        <taxon>Verrucomicrobiaceae</taxon>
        <taxon>Roseimicrobium</taxon>
    </lineage>
</organism>
<name>A0A366HI64_9BACT</name>
<dbReference type="RefSeq" id="WP_113960147.1">
    <property type="nucleotide sequence ID" value="NZ_QNRR01000007.1"/>
</dbReference>